<evidence type="ECO:0000313" key="2">
    <source>
        <dbReference type="EMBL" id="ETS87955.1"/>
    </source>
</evidence>
<feature type="compositionally biased region" description="Basic residues" evidence="1">
    <location>
        <begin position="182"/>
        <end position="192"/>
    </location>
</feature>
<feature type="compositionally biased region" description="Low complexity" evidence="1">
    <location>
        <begin position="647"/>
        <end position="663"/>
    </location>
</feature>
<feature type="region of interest" description="Disordered" evidence="1">
    <location>
        <begin position="781"/>
        <end position="870"/>
    </location>
</feature>
<feature type="compositionally biased region" description="Basic and acidic residues" evidence="1">
    <location>
        <begin position="10"/>
        <end position="21"/>
    </location>
</feature>
<dbReference type="Proteomes" id="UP000030651">
    <property type="component" value="Unassembled WGS sequence"/>
</dbReference>
<protein>
    <recommendedName>
        <fullName evidence="4">Something about silencing protein 4 domain-containing protein</fullName>
    </recommendedName>
</protein>
<proteinExistence type="predicted"/>
<dbReference type="AlphaFoldDB" id="W3XPR0"/>
<feature type="compositionally biased region" description="Basic and acidic residues" evidence="1">
    <location>
        <begin position="201"/>
        <end position="216"/>
    </location>
</feature>
<feature type="compositionally biased region" description="Basic residues" evidence="1">
    <location>
        <begin position="52"/>
        <end position="61"/>
    </location>
</feature>
<evidence type="ECO:0000256" key="1">
    <source>
        <dbReference type="SAM" id="MobiDB-lite"/>
    </source>
</evidence>
<feature type="compositionally biased region" description="Low complexity" evidence="1">
    <location>
        <begin position="169"/>
        <end position="181"/>
    </location>
</feature>
<dbReference type="KEGG" id="pfy:PFICI_01783"/>
<evidence type="ECO:0008006" key="4">
    <source>
        <dbReference type="Google" id="ProtNLM"/>
    </source>
</evidence>
<feature type="region of interest" description="Disordered" evidence="1">
    <location>
        <begin position="530"/>
        <end position="708"/>
    </location>
</feature>
<feature type="compositionally biased region" description="Polar residues" evidence="1">
    <location>
        <begin position="783"/>
        <end position="792"/>
    </location>
</feature>
<feature type="region of interest" description="Disordered" evidence="1">
    <location>
        <begin position="1"/>
        <end position="63"/>
    </location>
</feature>
<accession>W3XPR0</accession>
<organism evidence="2 3">
    <name type="scientific">Pestalotiopsis fici (strain W106-1 / CGMCC3.15140)</name>
    <dbReference type="NCBI Taxonomy" id="1229662"/>
    <lineage>
        <taxon>Eukaryota</taxon>
        <taxon>Fungi</taxon>
        <taxon>Dikarya</taxon>
        <taxon>Ascomycota</taxon>
        <taxon>Pezizomycotina</taxon>
        <taxon>Sordariomycetes</taxon>
        <taxon>Xylariomycetidae</taxon>
        <taxon>Amphisphaeriales</taxon>
        <taxon>Sporocadaceae</taxon>
        <taxon>Pestalotiopsis</taxon>
    </lineage>
</organism>
<feature type="region of interest" description="Disordered" evidence="1">
    <location>
        <begin position="157"/>
        <end position="273"/>
    </location>
</feature>
<name>W3XPR0_PESFW</name>
<dbReference type="GeneID" id="19266796"/>
<dbReference type="EMBL" id="KI912109">
    <property type="protein sequence ID" value="ETS87955.1"/>
    <property type="molecule type" value="Genomic_DNA"/>
</dbReference>
<gene>
    <name evidence="2" type="ORF">PFICI_01783</name>
</gene>
<dbReference type="HOGENOM" id="CLU_329846_0_0_1"/>
<feature type="compositionally biased region" description="Basic and acidic residues" evidence="1">
    <location>
        <begin position="850"/>
        <end position="870"/>
    </location>
</feature>
<dbReference type="OrthoDB" id="5235253at2759"/>
<feature type="compositionally biased region" description="Low complexity" evidence="1">
    <location>
        <begin position="234"/>
        <end position="254"/>
    </location>
</feature>
<feature type="compositionally biased region" description="Low complexity" evidence="1">
    <location>
        <begin position="826"/>
        <end position="847"/>
    </location>
</feature>
<sequence length="870" mass="97582">MAKKKRSRESRKQESKSDGDASKSTYIKQEPTPNGKSEEGENSKVAKNAPAKPKKGKKKSHEKLPALLQEVDNRCHNMIVYRNHLDEKVARLAECEDSDGLQEYEKALLNSKTLEHNEQEFLRELREEHDRLSQGDNAQPAVVRFYHQLIAKFKTHLENNRHPITQPDQGTTSTGPSTQPGKSKKARKKARRRELGIALQLREKRRAERKPYDTRASRRRLAASSAESDHDAAATETTKQCQSPTPQTSQTQSPAEEEEEADSGSEPKSNSGERDLLKNLIEQLGKEQQLSHELRSSAVTADMDSAPKQEDPWYIGKNAFKLMRRRSELDRDLVQEAARQHVTGELWKPRQELLDRQAAIQKREGRFLKSATEEHQKAALRLASKPSVQTIGNEFRIRRVLETFRAHLGLRYQPDPIETTRTQKIDPYEFVSSPAQPVRKNSRKRKAMEASGSPSKKPKVTNTCNNHAQDVESIDEADQEPHVSPAADSQERTCSLRDHIEAGELEERRQQLLQIVEPFLDDSYIVYDASPPTGRAARRGRRVTEEEANLPRLMSGALCPQAVLKAGGPLALPTSSKKQRDRARAKSPAQDESDAHHSEDEPISSPVAMDKSGSVRRSKRLAESHGTKTKGINAKTRSSSRPRSTRRAQTSPPESAPEESPTQNTLKARRLSTTTRTPSLPPPRWRAGSVGRDEATRIIGPKPPKMEDIVFRSPGSLFKSEAQHVVRESGDPFTDLVSRKKDQKRGARASSEWLGISTTPIPLPVLPYKFSSPAVKRKFMSKPISTREQLGSSPARFLRAGTEPPRSDGPQHRAGLMGTKHTGFDTPSTRSSLSSTPSSRSLLQPLPGNLRDDRTALEEEKRRWRSMLDL</sequence>
<feature type="compositionally biased region" description="Polar residues" evidence="1">
    <location>
        <begin position="22"/>
        <end position="35"/>
    </location>
</feature>
<reference evidence="3" key="1">
    <citation type="journal article" date="2015" name="BMC Genomics">
        <title>Genomic and transcriptomic analysis of the endophytic fungus Pestalotiopsis fici reveals its lifestyle and high potential for synthesis of natural products.</title>
        <authorList>
            <person name="Wang X."/>
            <person name="Zhang X."/>
            <person name="Liu L."/>
            <person name="Xiang M."/>
            <person name="Wang W."/>
            <person name="Sun X."/>
            <person name="Che Y."/>
            <person name="Guo L."/>
            <person name="Liu G."/>
            <person name="Guo L."/>
            <person name="Wang C."/>
            <person name="Yin W.B."/>
            <person name="Stadler M."/>
            <person name="Zhang X."/>
            <person name="Liu X."/>
        </authorList>
    </citation>
    <scope>NUCLEOTIDE SEQUENCE [LARGE SCALE GENOMIC DNA]</scope>
    <source>
        <strain evidence="3">W106-1 / CGMCC3.15140</strain>
    </source>
</reference>
<feature type="region of interest" description="Disordered" evidence="1">
    <location>
        <begin position="474"/>
        <end position="493"/>
    </location>
</feature>
<keyword evidence="3" id="KW-1185">Reference proteome</keyword>
<dbReference type="RefSeq" id="XP_007828555.1">
    <property type="nucleotide sequence ID" value="XM_007830364.1"/>
</dbReference>
<dbReference type="InParanoid" id="W3XPR0"/>
<feature type="region of interest" description="Disordered" evidence="1">
    <location>
        <begin position="432"/>
        <end position="463"/>
    </location>
</feature>
<evidence type="ECO:0000313" key="3">
    <source>
        <dbReference type="Proteomes" id="UP000030651"/>
    </source>
</evidence>